<organism evidence="6 7">
    <name type="scientific">Roseateles koreensis</name>
    <dbReference type="NCBI Taxonomy" id="2987526"/>
    <lineage>
        <taxon>Bacteria</taxon>
        <taxon>Pseudomonadati</taxon>
        <taxon>Pseudomonadota</taxon>
        <taxon>Betaproteobacteria</taxon>
        <taxon>Burkholderiales</taxon>
        <taxon>Sphaerotilaceae</taxon>
        <taxon>Roseateles</taxon>
    </lineage>
</organism>
<gene>
    <name evidence="6" type="ORF">PRZ01_06405</name>
</gene>
<accession>A0ABT5KPG5</accession>
<dbReference type="InterPro" id="IPR043128">
    <property type="entry name" value="Rev_trsase/Diguanyl_cyclase"/>
</dbReference>
<dbReference type="RefSeq" id="WP_273595941.1">
    <property type="nucleotide sequence ID" value="NZ_JAQQXS010000005.1"/>
</dbReference>
<feature type="domain" description="GGDEF" evidence="5">
    <location>
        <begin position="254"/>
        <end position="387"/>
    </location>
</feature>
<dbReference type="Pfam" id="PF00990">
    <property type="entry name" value="GGDEF"/>
    <property type="match status" value="1"/>
</dbReference>
<feature type="compositionally biased region" description="Polar residues" evidence="3">
    <location>
        <begin position="405"/>
        <end position="414"/>
    </location>
</feature>
<evidence type="ECO:0000256" key="4">
    <source>
        <dbReference type="SAM" id="Phobius"/>
    </source>
</evidence>
<evidence type="ECO:0000259" key="5">
    <source>
        <dbReference type="PROSITE" id="PS50887"/>
    </source>
</evidence>
<dbReference type="InterPro" id="IPR000160">
    <property type="entry name" value="GGDEF_dom"/>
</dbReference>
<dbReference type="PANTHER" id="PTHR45138">
    <property type="entry name" value="REGULATORY COMPONENTS OF SENSORY TRANSDUCTION SYSTEM"/>
    <property type="match status" value="1"/>
</dbReference>
<keyword evidence="7" id="KW-1185">Reference proteome</keyword>
<dbReference type="EMBL" id="JAQQXS010000005">
    <property type="protein sequence ID" value="MDC8784817.1"/>
    <property type="molecule type" value="Genomic_DNA"/>
</dbReference>
<keyword evidence="4" id="KW-0472">Membrane</keyword>
<dbReference type="EC" id="2.7.7.65" evidence="1"/>
<dbReference type="CDD" id="cd01949">
    <property type="entry name" value="GGDEF"/>
    <property type="match status" value="1"/>
</dbReference>
<protein>
    <recommendedName>
        <fullName evidence="1">diguanylate cyclase</fullName>
        <ecNumber evidence="1">2.7.7.65</ecNumber>
    </recommendedName>
</protein>
<feature type="transmembrane region" description="Helical" evidence="4">
    <location>
        <begin position="196"/>
        <end position="218"/>
    </location>
</feature>
<evidence type="ECO:0000256" key="2">
    <source>
        <dbReference type="ARBA" id="ARBA00034247"/>
    </source>
</evidence>
<feature type="region of interest" description="Disordered" evidence="3">
    <location>
        <begin position="385"/>
        <end position="414"/>
    </location>
</feature>
<comment type="catalytic activity">
    <reaction evidence="2">
        <text>2 GTP = 3',3'-c-di-GMP + 2 diphosphate</text>
        <dbReference type="Rhea" id="RHEA:24898"/>
        <dbReference type="ChEBI" id="CHEBI:33019"/>
        <dbReference type="ChEBI" id="CHEBI:37565"/>
        <dbReference type="ChEBI" id="CHEBI:58805"/>
        <dbReference type="EC" id="2.7.7.65"/>
    </reaction>
</comment>
<dbReference type="Proteomes" id="UP001219862">
    <property type="component" value="Unassembled WGS sequence"/>
</dbReference>
<dbReference type="NCBIfam" id="TIGR00254">
    <property type="entry name" value="GGDEF"/>
    <property type="match status" value="1"/>
</dbReference>
<name>A0ABT5KPG5_9BURK</name>
<feature type="transmembrane region" description="Helical" evidence="4">
    <location>
        <begin position="153"/>
        <end position="176"/>
    </location>
</feature>
<sequence length="414" mass="44883">MPTFDAETLMLVIAVFNGFMVLVWVLLGRVFQIAPQTSLLLAAAHLILVPSFYCPSCGALWPEAFGTWIAIQPLLFGLCLISLGVNRLMRLYSKARWLIGVTGLTSLASLVLNVAGSPEAGLFAHSLGCGLLALQTTRDIWTGRDADLPRPVTLFLVLPYALLTLLLLSEALAVIIWPAPPRWIIGGQTPKASVVWLYLLISLCIGVGLAGLLVGRLVKRIKYISLRDPLTGALNRRAFEVALQNLQALTERGHNHCLIMLDVDHFKQVNETLGHAGGDAALQHLTTILNANMRALDQLARLGGEEFCLLLAHTPLREGLRVAERVAQALRASPVQWRGQSLVMTASFGVAPCLRDDPLGERSLAQADALLYRAKTDGRNRVYVQPSENERVSDGIPPSAPSGFHAQQPSAGGH</sequence>
<evidence type="ECO:0000256" key="1">
    <source>
        <dbReference type="ARBA" id="ARBA00012528"/>
    </source>
</evidence>
<feature type="transmembrane region" description="Helical" evidence="4">
    <location>
        <begin position="6"/>
        <end position="27"/>
    </location>
</feature>
<dbReference type="SUPFAM" id="SSF55073">
    <property type="entry name" value="Nucleotide cyclase"/>
    <property type="match status" value="1"/>
</dbReference>
<dbReference type="InterPro" id="IPR050469">
    <property type="entry name" value="Diguanylate_Cyclase"/>
</dbReference>
<feature type="transmembrane region" description="Helical" evidence="4">
    <location>
        <begin position="67"/>
        <end position="85"/>
    </location>
</feature>
<comment type="caution">
    <text evidence="6">The sequence shown here is derived from an EMBL/GenBank/DDBJ whole genome shotgun (WGS) entry which is preliminary data.</text>
</comment>
<dbReference type="PROSITE" id="PS50887">
    <property type="entry name" value="GGDEF"/>
    <property type="match status" value="1"/>
</dbReference>
<dbReference type="PANTHER" id="PTHR45138:SF9">
    <property type="entry name" value="DIGUANYLATE CYCLASE DGCM-RELATED"/>
    <property type="match status" value="1"/>
</dbReference>
<keyword evidence="4" id="KW-1133">Transmembrane helix</keyword>
<dbReference type="InterPro" id="IPR029787">
    <property type="entry name" value="Nucleotide_cyclase"/>
</dbReference>
<reference evidence="6 7" key="1">
    <citation type="submission" date="2022-10" db="EMBL/GenBank/DDBJ databases">
        <title>paucibacter sp. hw8 Genome sequencing.</title>
        <authorList>
            <person name="Park S."/>
        </authorList>
    </citation>
    <scope>NUCLEOTIDE SEQUENCE [LARGE SCALE GENOMIC DNA]</scope>
    <source>
        <strain evidence="7">hw8</strain>
    </source>
</reference>
<dbReference type="SMART" id="SM00267">
    <property type="entry name" value="GGDEF"/>
    <property type="match status" value="1"/>
</dbReference>
<evidence type="ECO:0000313" key="6">
    <source>
        <dbReference type="EMBL" id="MDC8784817.1"/>
    </source>
</evidence>
<keyword evidence="4" id="KW-0812">Transmembrane</keyword>
<feature type="transmembrane region" description="Helical" evidence="4">
    <location>
        <begin position="39"/>
        <end position="61"/>
    </location>
</feature>
<evidence type="ECO:0000256" key="3">
    <source>
        <dbReference type="SAM" id="MobiDB-lite"/>
    </source>
</evidence>
<dbReference type="Gene3D" id="3.30.70.270">
    <property type="match status" value="1"/>
</dbReference>
<evidence type="ECO:0000313" key="7">
    <source>
        <dbReference type="Proteomes" id="UP001219862"/>
    </source>
</evidence>
<proteinExistence type="predicted"/>